<reference evidence="2" key="3">
    <citation type="journal article" date="2023" name="J. Biotechnol.">
        <title>Draft Genome Sequences of Endophytic Pseudomonas Strains, Isolated from the Interior of Brassicaceae Plants.</title>
        <authorList>
            <person name="Kaneko H."/>
            <person name="Furuya T."/>
        </authorList>
    </citation>
    <scope>NUCLEOTIDE SEQUENCE</scope>
    <source>
        <strain evidence="2">RS3R-1</strain>
    </source>
</reference>
<evidence type="ECO:0000256" key="1">
    <source>
        <dbReference type="SAM" id="MobiDB-lite"/>
    </source>
</evidence>
<evidence type="ECO:0000313" key="3">
    <source>
        <dbReference type="Proteomes" id="UP001145022"/>
    </source>
</evidence>
<keyword evidence="3" id="KW-1185">Reference proteome</keyword>
<proteinExistence type="predicted"/>
<feature type="region of interest" description="Disordered" evidence="1">
    <location>
        <begin position="59"/>
        <end position="81"/>
    </location>
</feature>
<dbReference type="Proteomes" id="UP001145022">
    <property type="component" value="Unassembled WGS sequence"/>
</dbReference>
<dbReference type="EMBL" id="BSCQ01000030">
    <property type="protein sequence ID" value="GLH42920.1"/>
    <property type="molecule type" value="Genomic_DNA"/>
</dbReference>
<accession>A0ABQ5PHF0</accession>
<reference evidence="2" key="2">
    <citation type="submission" date="2022-11" db="EMBL/GenBank/DDBJ databases">
        <title>Draft genome sequencing of Pseudomonas atacamensis RS3R1.</title>
        <authorList>
            <person name="Furuya T."/>
            <person name="Kaneko H."/>
        </authorList>
    </citation>
    <scope>NUCLEOTIDE SEQUENCE</scope>
    <source>
        <strain evidence="2">RS3R-1</strain>
    </source>
</reference>
<comment type="caution">
    <text evidence="2">The sequence shown here is derived from an EMBL/GenBank/DDBJ whole genome shotgun (WGS) entry which is preliminary data.</text>
</comment>
<reference evidence="2" key="1">
    <citation type="journal article" date="2021" name="Sci. Rep.">
        <title>An efficient direct screening system for microorganisms that activate plant immune responses based on plant-microbe interactions using cultured plant cells.</title>
        <authorList>
            <person name="Kurokawa M."/>
            <person name="Nakano M."/>
            <person name="Kitahata N."/>
            <person name="Kuchitsu K."/>
            <person name="Furuya T."/>
        </authorList>
    </citation>
    <scope>NUCLEOTIDE SEQUENCE</scope>
    <source>
        <strain evidence="2">RS3R-1</strain>
    </source>
</reference>
<sequence length="114" mass="11980">MGTADPAGHAEDFLARGEPVDRFAHFNDRTGEIKAEHGRQRLTGVSPCAGGNFGIERIDSSGVNPDQDLPLTGNRAVDVTDGQRGLSGLGDGGKHGMFHGANLCWDGRLQIAAL</sequence>
<gene>
    <name evidence="2" type="ORF">RS3R1_20080</name>
</gene>
<protein>
    <recommendedName>
        <fullName evidence="4">Adhesin</fullName>
    </recommendedName>
</protein>
<name>A0ABQ5PHF0_9PSED</name>
<evidence type="ECO:0008006" key="4">
    <source>
        <dbReference type="Google" id="ProtNLM"/>
    </source>
</evidence>
<evidence type="ECO:0000313" key="2">
    <source>
        <dbReference type="EMBL" id="GLH42920.1"/>
    </source>
</evidence>
<organism evidence="2 3">
    <name type="scientific">Pseudomonas atacamensis</name>
    <dbReference type="NCBI Taxonomy" id="2565368"/>
    <lineage>
        <taxon>Bacteria</taxon>
        <taxon>Pseudomonadati</taxon>
        <taxon>Pseudomonadota</taxon>
        <taxon>Gammaproteobacteria</taxon>
        <taxon>Pseudomonadales</taxon>
        <taxon>Pseudomonadaceae</taxon>
        <taxon>Pseudomonas</taxon>
    </lineage>
</organism>